<dbReference type="EMBL" id="CAJVPL010004203">
    <property type="protein sequence ID" value="CAG8644600.1"/>
    <property type="molecule type" value="Genomic_DNA"/>
</dbReference>
<dbReference type="GO" id="GO:0005524">
    <property type="term" value="F:ATP binding"/>
    <property type="evidence" value="ECO:0007669"/>
    <property type="project" value="UniProtKB-UniRule"/>
</dbReference>
<evidence type="ECO:0000256" key="2">
    <source>
        <dbReference type="SAM" id="MobiDB-lite"/>
    </source>
</evidence>
<dbReference type="Gene3D" id="3.30.200.20">
    <property type="entry name" value="Phosphorylase Kinase, domain 1"/>
    <property type="match status" value="1"/>
</dbReference>
<dbReference type="SMART" id="SM00220">
    <property type="entry name" value="S_TKc"/>
    <property type="match status" value="1"/>
</dbReference>
<proteinExistence type="predicted"/>
<gene>
    <name evidence="4" type="ORF">AGERDE_LOCUS11138</name>
</gene>
<keyword evidence="1" id="KW-0067">ATP-binding</keyword>
<organism evidence="4 5">
    <name type="scientific">Ambispora gerdemannii</name>
    <dbReference type="NCBI Taxonomy" id="144530"/>
    <lineage>
        <taxon>Eukaryota</taxon>
        <taxon>Fungi</taxon>
        <taxon>Fungi incertae sedis</taxon>
        <taxon>Mucoromycota</taxon>
        <taxon>Glomeromycotina</taxon>
        <taxon>Glomeromycetes</taxon>
        <taxon>Archaeosporales</taxon>
        <taxon>Ambisporaceae</taxon>
        <taxon>Ambispora</taxon>
    </lineage>
</organism>
<protein>
    <submittedName>
        <fullName evidence="4">5826_t:CDS:1</fullName>
    </submittedName>
</protein>
<dbReference type="PROSITE" id="PS00107">
    <property type="entry name" value="PROTEIN_KINASE_ATP"/>
    <property type="match status" value="1"/>
</dbReference>
<reference evidence="4" key="1">
    <citation type="submission" date="2021-06" db="EMBL/GenBank/DDBJ databases">
        <authorList>
            <person name="Kallberg Y."/>
            <person name="Tangrot J."/>
            <person name="Rosling A."/>
        </authorList>
    </citation>
    <scope>NUCLEOTIDE SEQUENCE</scope>
    <source>
        <strain evidence="4">MT106</strain>
    </source>
</reference>
<evidence type="ECO:0000256" key="1">
    <source>
        <dbReference type="PROSITE-ProRule" id="PRU10141"/>
    </source>
</evidence>
<dbReference type="PANTHER" id="PTHR37171:SF1">
    <property type="entry name" value="SERINE_THREONINE-PROTEIN KINASE YRZF-RELATED"/>
    <property type="match status" value="1"/>
</dbReference>
<dbReference type="Proteomes" id="UP000789831">
    <property type="component" value="Unassembled WGS sequence"/>
</dbReference>
<dbReference type="OrthoDB" id="2156052at2759"/>
<evidence type="ECO:0000313" key="4">
    <source>
        <dbReference type="EMBL" id="CAG8644600.1"/>
    </source>
</evidence>
<dbReference type="SUPFAM" id="SSF56112">
    <property type="entry name" value="Protein kinase-like (PK-like)"/>
    <property type="match status" value="1"/>
</dbReference>
<accession>A0A9N9GYP9</accession>
<sequence length="453" mass="51359">HVYFLVLTLEEALSYVTPPIYYASNASSSTTSTNAGGDSPIEVALWESFFDDVNGFTFDSIDPKPKFEKPQFNNSYVNVRYEEGVRSAFEVNICQVLNKLMGPDYEFSRWQDGSPGIPNFNCHYTIQLILCIENKRGLVLREISGRTFSEFYESSSKAKMVIQQIYNYMCNRQLQYGVLSTYEDHWFLRRPPETPSKLFVSSTLSSQSESPTVLKAYAYIAKQARASLPSPHPNVITVPDGEGSDATMQNTRITRSMVRKKEDSTQGSSSNDSANQPNQQNLGFADFEFKSLLGEGRSGKTLLCEFRGEKIALKTVDLYKASPDILKEMQKEVKIYKDLKDIQGKYIPKLVCYGYYEGGWCYVIGTTLVGTHLSNDKKITTQQRSKALKALKEIHKRGVLHNDIREENILLGSAGRMYLIDFGMADRPDPKKKRKLFEGEKLELSRLLDCYAV</sequence>
<dbReference type="PANTHER" id="PTHR37171">
    <property type="entry name" value="SERINE/THREONINE-PROTEIN KINASE YRZF-RELATED"/>
    <property type="match status" value="1"/>
</dbReference>
<comment type="caution">
    <text evidence="4">The sequence shown here is derived from an EMBL/GenBank/DDBJ whole genome shotgun (WGS) entry which is preliminary data.</text>
</comment>
<dbReference type="PROSITE" id="PS50011">
    <property type="entry name" value="PROTEIN_KINASE_DOM"/>
    <property type="match status" value="1"/>
</dbReference>
<dbReference type="Gene3D" id="1.10.510.10">
    <property type="entry name" value="Transferase(Phosphotransferase) domain 1"/>
    <property type="match status" value="1"/>
</dbReference>
<feature type="binding site" evidence="1">
    <location>
        <position position="314"/>
    </location>
    <ligand>
        <name>ATP</name>
        <dbReference type="ChEBI" id="CHEBI:30616"/>
    </ligand>
</feature>
<dbReference type="InterPro" id="IPR011009">
    <property type="entry name" value="Kinase-like_dom_sf"/>
</dbReference>
<evidence type="ECO:0000259" key="3">
    <source>
        <dbReference type="PROSITE" id="PS50011"/>
    </source>
</evidence>
<dbReference type="InterPro" id="IPR052396">
    <property type="entry name" value="Meiotic_Drive_Suppr_Kinase"/>
</dbReference>
<dbReference type="InterPro" id="IPR008266">
    <property type="entry name" value="Tyr_kinase_AS"/>
</dbReference>
<dbReference type="Pfam" id="PF00069">
    <property type="entry name" value="Pkinase"/>
    <property type="match status" value="1"/>
</dbReference>
<feature type="region of interest" description="Disordered" evidence="2">
    <location>
        <begin position="231"/>
        <end position="280"/>
    </location>
</feature>
<evidence type="ECO:0000313" key="5">
    <source>
        <dbReference type="Proteomes" id="UP000789831"/>
    </source>
</evidence>
<dbReference type="InterPro" id="IPR000719">
    <property type="entry name" value="Prot_kinase_dom"/>
</dbReference>
<dbReference type="InterPro" id="IPR017441">
    <property type="entry name" value="Protein_kinase_ATP_BS"/>
</dbReference>
<feature type="non-terminal residue" evidence="4">
    <location>
        <position position="1"/>
    </location>
</feature>
<name>A0A9N9GYP9_9GLOM</name>
<dbReference type="AlphaFoldDB" id="A0A9N9GYP9"/>
<dbReference type="GO" id="GO:0004672">
    <property type="term" value="F:protein kinase activity"/>
    <property type="evidence" value="ECO:0007669"/>
    <property type="project" value="InterPro"/>
</dbReference>
<dbReference type="PROSITE" id="PS00109">
    <property type="entry name" value="PROTEIN_KINASE_TYR"/>
    <property type="match status" value="1"/>
</dbReference>
<keyword evidence="1" id="KW-0547">Nucleotide-binding</keyword>
<feature type="compositionally biased region" description="Polar residues" evidence="2">
    <location>
        <begin position="265"/>
        <end position="280"/>
    </location>
</feature>
<feature type="domain" description="Protein kinase" evidence="3">
    <location>
        <begin position="287"/>
        <end position="453"/>
    </location>
</feature>
<keyword evidence="5" id="KW-1185">Reference proteome</keyword>